<keyword evidence="1" id="KW-0175">Coiled coil</keyword>
<evidence type="ECO:0000313" key="3">
    <source>
        <dbReference type="EMBL" id="MCJ2183981.1"/>
    </source>
</evidence>
<dbReference type="InterPro" id="IPR023614">
    <property type="entry name" value="Porin_dom_sf"/>
</dbReference>
<evidence type="ECO:0008006" key="5">
    <source>
        <dbReference type="Google" id="ProtNLM"/>
    </source>
</evidence>
<organism evidence="3 4">
    <name type="scientific">Novosphingobium organovorum</name>
    <dbReference type="NCBI Taxonomy" id="2930092"/>
    <lineage>
        <taxon>Bacteria</taxon>
        <taxon>Pseudomonadati</taxon>
        <taxon>Pseudomonadota</taxon>
        <taxon>Alphaproteobacteria</taxon>
        <taxon>Sphingomonadales</taxon>
        <taxon>Sphingomonadaceae</taxon>
        <taxon>Novosphingobium</taxon>
    </lineage>
</organism>
<accession>A0ABT0BFY2</accession>
<comment type="caution">
    <text evidence="3">The sequence shown here is derived from an EMBL/GenBank/DDBJ whole genome shotgun (WGS) entry which is preliminary data.</text>
</comment>
<feature type="coiled-coil region" evidence="1">
    <location>
        <begin position="30"/>
        <end position="57"/>
    </location>
</feature>
<dbReference type="Gene3D" id="2.40.160.10">
    <property type="entry name" value="Porin"/>
    <property type="match status" value="1"/>
</dbReference>
<reference evidence="3" key="1">
    <citation type="submission" date="2022-03" db="EMBL/GenBank/DDBJ databases">
        <title>Identification of a novel bacterium isolated from mangrove sediments.</title>
        <authorList>
            <person name="Pan X."/>
        </authorList>
    </citation>
    <scope>NUCLEOTIDE SEQUENCE</scope>
    <source>
        <strain evidence="3">B1949</strain>
    </source>
</reference>
<keyword evidence="4" id="KW-1185">Reference proteome</keyword>
<name>A0ABT0BFY2_9SPHN</name>
<gene>
    <name evidence="3" type="ORF">MTR62_14940</name>
</gene>
<evidence type="ECO:0000256" key="1">
    <source>
        <dbReference type="SAM" id="Coils"/>
    </source>
</evidence>
<feature type="signal peptide" evidence="2">
    <location>
        <begin position="1"/>
        <end position="23"/>
    </location>
</feature>
<dbReference type="Proteomes" id="UP001162881">
    <property type="component" value="Unassembled WGS sequence"/>
</dbReference>
<dbReference type="SUPFAM" id="SSF56935">
    <property type="entry name" value="Porins"/>
    <property type="match status" value="1"/>
</dbReference>
<evidence type="ECO:0000256" key="2">
    <source>
        <dbReference type="SAM" id="SignalP"/>
    </source>
</evidence>
<feature type="chain" id="PRO_5045641157" description="Porin" evidence="2">
    <location>
        <begin position="24"/>
        <end position="429"/>
    </location>
</feature>
<keyword evidence="2" id="KW-0732">Signal</keyword>
<sequence length="429" mass="45834">MKTALMLGGLLGTLALGSTPVLAQDSSTDTTTTTAKIEALEQQIAQLKQSVDALKAASAAASTPAVSSDTVTTTATASPAAAAPVASAPASSGDSALPAWLADTTISGKGYLNLSTIHQLSDGAKTATNGTQAELKRFYISVDHRFSDIFSADLTTDVRYGSNGLTNDDSVYVKKAYLQAKFAPELWVRLGAADLPWVPFVEGIYNYRFVENTLIDRTKYGTSADWGVHVGGTLGHGLVGYQVSAVSGEGYKTLERKTDTVDLEGRLDVHPVKGLTLAVGGYEGKLGKSNATLAESATPYRAKRFDALAAYVQGPLRVGVEYFSAWDWAVTAKDQTTGWSAFGSYALNRKIALFGRYDWVDPTKDSVPQAKENYYDFGVDYTGVKNIDIALVYKRDEADNISMSTSNGTIGGTDEGTYDELGVWTQFKF</sequence>
<dbReference type="RefSeq" id="WP_244022353.1">
    <property type="nucleotide sequence ID" value="NZ_JALHLF010000070.1"/>
</dbReference>
<proteinExistence type="predicted"/>
<evidence type="ECO:0000313" key="4">
    <source>
        <dbReference type="Proteomes" id="UP001162881"/>
    </source>
</evidence>
<dbReference type="EMBL" id="JALHLF010000070">
    <property type="protein sequence ID" value="MCJ2183981.1"/>
    <property type="molecule type" value="Genomic_DNA"/>
</dbReference>
<protein>
    <recommendedName>
        <fullName evidence="5">Porin</fullName>
    </recommendedName>
</protein>